<protein>
    <submittedName>
        <fullName evidence="2">Uncharacterized protein</fullName>
    </submittedName>
</protein>
<proteinExistence type="predicted"/>
<organism evidence="2 3">
    <name type="scientific">Ancylostoma ceylanicum</name>
    <dbReference type="NCBI Taxonomy" id="53326"/>
    <lineage>
        <taxon>Eukaryota</taxon>
        <taxon>Metazoa</taxon>
        <taxon>Ecdysozoa</taxon>
        <taxon>Nematoda</taxon>
        <taxon>Chromadorea</taxon>
        <taxon>Rhabditida</taxon>
        <taxon>Rhabditina</taxon>
        <taxon>Rhabditomorpha</taxon>
        <taxon>Strongyloidea</taxon>
        <taxon>Ancylostomatidae</taxon>
        <taxon>Ancylostomatinae</taxon>
        <taxon>Ancylostoma</taxon>
    </lineage>
</organism>
<reference evidence="3" key="1">
    <citation type="journal article" date="2015" name="Nat. Genet.">
        <title>The genome and transcriptome of the zoonotic hookworm Ancylostoma ceylanicum identify infection-specific gene families.</title>
        <authorList>
            <person name="Schwarz E.M."/>
            <person name="Hu Y."/>
            <person name="Antoshechkin I."/>
            <person name="Miller M.M."/>
            <person name="Sternberg P.W."/>
            <person name="Aroian R.V."/>
        </authorList>
    </citation>
    <scope>NUCLEOTIDE SEQUENCE</scope>
    <source>
        <strain evidence="3">HY135</strain>
    </source>
</reference>
<feature type="compositionally biased region" description="Polar residues" evidence="1">
    <location>
        <begin position="43"/>
        <end position="52"/>
    </location>
</feature>
<gene>
    <name evidence="2" type="primary">Acey_s0015.g2802</name>
    <name evidence="2" type="ORF">Y032_0015g2802</name>
</gene>
<evidence type="ECO:0000256" key="1">
    <source>
        <dbReference type="SAM" id="MobiDB-lite"/>
    </source>
</evidence>
<comment type="caution">
    <text evidence="2">The sequence shown here is derived from an EMBL/GenBank/DDBJ whole genome shotgun (WGS) entry which is preliminary data.</text>
</comment>
<accession>A0A016V8F1</accession>
<evidence type="ECO:0000313" key="2">
    <source>
        <dbReference type="EMBL" id="EYC23720.1"/>
    </source>
</evidence>
<evidence type="ECO:0000313" key="3">
    <source>
        <dbReference type="Proteomes" id="UP000024635"/>
    </source>
</evidence>
<dbReference type="EMBL" id="JARK01001351">
    <property type="protein sequence ID" value="EYC23720.1"/>
    <property type="molecule type" value="Genomic_DNA"/>
</dbReference>
<sequence length="312" mass="31977">MEVSVGCSGFEDVTAISVVDSDKLEDDSLTPSEDGDVLRSTPAEVSSPTVVSPDTEDVTTGEMVDSVIAPSSVASLAIDDVNSLDDMYEEDEAPSVDGTFSVVPIDEVLPGSSVCPDDVTASDVVSYEIDDERPLCSDEVVDSGDSDGIEVESGVVCATVTDDPVTNSVYSDDASVDPAAFSVDPELSIVEGSVVTSIPPDDVVVSDTMSSYDVVIETVLVTPSVSLLCVDDAKETDDDDVNSGVLLDDVSSLGVESVDCAEVIVCSSAVGPIDSSVVAIAAVEPGTPTVVLTSNGLVSSSRVLADWVVESG</sequence>
<dbReference type="Proteomes" id="UP000024635">
    <property type="component" value="Unassembled WGS sequence"/>
</dbReference>
<feature type="region of interest" description="Disordered" evidence="1">
    <location>
        <begin position="21"/>
        <end position="58"/>
    </location>
</feature>
<dbReference type="AlphaFoldDB" id="A0A016V8F1"/>
<keyword evidence="3" id="KW-1185">Reference proteome</keyword>
<name>A0A016V8F1_9BILA</name>